<keyword evidence="1" id="KW-0472">Membrane</keyword>
<dbReference type="ExpressionAtlas" id="A0A3L6E447">
    <property type="expression patterns" value="baseline"/>
</dbReference>
<name>A0A3L6E447_MAIZE</name>
<organism evidence="2">
    <name type="scientific">Zea mays</name>
    <name type="common">Maize</name>
    <dbReference type="NCBI Taxonomy" id="4577"/>
    <lineage>
        <taxon>Eukaryota</taxon>
        <taxon>Viridiplantae</taxon>
        <taxon>Streptophyta</taxon>
        <taxon>Embryophyta</taxon>
        <taxon>Tracheophyta</taxon>
        <taxon>Spermatophyta</taxon>
        <taxon>Magnoliopsida</taxon>
        <taxon>Liliopsida</taxon>
        <taxon>Poales</taxon>
        <taxon>Poaceae</taxon>
        <taxon>PACMAD clade</taxon>
        <taxon>Panicoideae</taxon>
        <taxon>Andropogonodae</taxon>
        <taxon>Andropogoneae</taxon>
        <taxon>Tripsacinae</taxon>
        <taxon>Zea</taxon>
    </lineage>
</organism>
<protein>
    <submittedName>
        <fullName evidence="2">Uncharacterized protein</fullName>
    </submittedName>
</protein>
<accession>A0A3L6E447</accession>
<gene>
    <name evidence="2" type="ORF">Zm00014a_000645</name>
</gene>
<keyword evidence="1" id="KW-0812">Transmembrane</keyword>
<keyword evidence="1" id="KW-1133">Transmembrane helix</keyword>
<dbReference type="Proteomes" id="UP000251960">
    <property type="component" value="Chromosome 7"/>
</dbReference>
<evidence type="ECO:0000313" key="2">
    <source>
        <dbReference type="EMBL" id="PWZ15656.1"/>
    </source>
</evidence>
<evidence type="ECO:0000256" key="1">
    <source>
        <dbReference type="SAM" id="Phobius"/>
    </source>
</evidence>
<feature type="transmembrane region" description="Helical" evidence="1">
    <location>
        <begin position="126"/>
        <end position="144"/>
    </location>
</feature>
<sequence>MMDDALTTGSIKTSDAEKRRLAKASLAYNCESHVLNTPLVHCGKSVWLNSSSVCLAAKTVRTSGNFSQSMLRSTINSYNWRTLLQSRCLRRILHLLHPLLPSKPRPWPIGHNHWRRRAGDKNQKKAVPFWMVLVMFSVFGAVMACP</sequence>
<dbReference type="AlphaFoldDB" id="A0A3L6E447"/>
<reference evidence="2" key="1">
    <citation type="journal article" date="2018" name="Nat. Genet.">
        <title>Extensive intraspecific gene order and gene structural variations between Mo17 and other maize genomes.</title>
        <authorList>
            <person name="Sun S."/>
            <person name="Zhou Y."/>
            <person name="Chen J."/>
            <person name="Shi J."/>
            <person name="Zhao H."/>
            <person name="Zhao H."/>
            <person name="Song W."/>
            <person name="Zhang M."/>
            <person name="Cui Y."/>
            <person name="Dong X."/>
            <person name="Liu H."/>
            <person name="Ma X."/>
            <person name="Jiao Y."/>
            <person name="Wang B."/>
            <person name="Wei X."/>
            <person name="Stein J.C."/>
            <person name="Glaubitz J.C."/>
            <person name="Lu F."/>
            <person name="Yu G."/>
            <person name="Liang C."/>
            <person name="Fengler K."/>
            <person name="Li B."/>
            <person name="Rafalski A."/>
            <person name="Schnable P.S."/>
            <person name="Ware D.H."/>
            <person name="Buckler E.S."/>
            <person name="Lai J."/>
        </authorList>
    </citation>
    <scope>NUCLEOTIDE SEQUENCE [LARGE SCALE GENOMIC DNA]</scope>
    <source>
        <tissue evidence="2">Seedling</tissue>
    </source>
</reference>
<comment type="caution">
    <text evidence="2">The sequence shown here is derived from an EMBL/GenBank/DDBJ whole genome shotgun (WGS) entry which is preliminary data.</text>
</comment>
<dbReference type="EMBL" id="NCVQ01000008">
    <property type="protein sequence ID" value="PWZ15656.1"/>
    <property type="molecule type" value="Genomic_DNA"/>
</dbReference>
<proteinExistence type="predicted"/>